<sequence>MLESQKILFHYDGEALNDHKMQIEAVIDSLQGTCDLLKETHLLVNGTADDLNITVQPFDEGSFEFIIDVIQNPQEHLDILAITGLSAAAIPAALLTTMKQIAGRKIQRLTLNKDGDCLVHIDGEEQPIVAPSFYRELLSSKTISKAMSKIAYTPLKNEGIDSLTVSAFDSTDNETVSTVLEVSKEESKSYRASRNPVIEKRERVTKHEDVPITFLTVHSDKNRDWRINNHEHESVSVTICDEDFVKNVRNGTESNVFVNSYNVDLEETLDLATEKKTYTITSVYPQD</sequence>
<proteinExistence type="predicted"/>
<reference evidence="1 2" key="1">
    <citation type="submission" date="2016-07" db="EMBL/GenBank/DDBJ databases">
        <title>Developing Vibrio natriegens as a novel, fast-growing host for biotechnology.</title>
        <authorList>
            <person name="Weinstock M.T."/>
            <person name="Hesek E.D."/>
            <person name="Wilson C.M."/>
            <person name="Gibson D.G."/>
        </authorList>
    </citation>
    <scope>NUCLEOTIDE SEQUENCE [LARGE SCALE GENOMIC DNA]</scope>
    <source>
        <strain evidence="1 2">ATCC 14048</strain>
    </source>
</reference>
<dbReference type="AlphaFoldDB" id="A0AAN1CW51"/>
<evidence type="ECO:0000313" key="1">
    <source>
        <dbReference type="EMBL" id="ANQ12891.1"/>
    </source>
</evidence>
<dbReference type="GeneID" id="70912008"/>
<evidence type="ECO:0000313" key="2">
    <source>
        <dbReference type="Proteomes" id="UP000092741"/>
    </source>
</evidence>
<dbReference type="EMBL" id="CP016345">
    <property type="protein sequence ID" value="ANQ12891.1"/>
    <property type="molecule type" value="Genomic_DNA"/>
</dbReference>
<dbReference type="Proteomes" id="UP000092741">
    <property type="component" value="Chromosome 1"/>
</dbReference>
<keyword evidence="2" id="KW-1185">Reference proteome</keyword>
<gene>
    <name evidence="1" type="ORF">BA890_08950</name>
</gene>
<organism evidence="1 2">
    <name type="scientific">Vibrio natriegens NBRC 15636 = ATCC 14048 = DSM 759</name>
    <dbReference type="NCBI Taxonomy" id="1219067"/>
    <lineage>
        <taxon>Bacteria</taxon>
        <taxon>Pseudomonadati</taxon>
        <taxon>Pseudomonadota</taxon>
        <taxon>Gammaproteobacteria</taxon>
        <taxon>Vibrionales</taxon>
        <taxon>Vibrionaceae</taxon>
        <taxon>Vibrio</taxon>
    </lineage>
</organism>
<dbReference type="KEGG" id="vna:PN96_04340"/>
<accession>A0AAN1CW51</accession>
<protein>
    <submittedName>
        <fullName evidence="1">Uncharacterized protein</fullName>
    </submittedName>
</protein>
<name>A0AAN1CW51_VIBNA</name>
<dbReference type="RefSeq" id="WP_020335503.1">
    <property type="nucleotide sequence ID" value="NZ_ATFJ01000037.1"/>
</dbReference>